<proteinExistence type="predicted"/>
<dbReference type="PANTHER" id="PTHR11017">
    <property type="entry name" value="LEUCINE-RICH REPEAT-CONTAINING PROTEIN"/>
    <property type="match status" value="1"/>
</dbReference>
<accession>A0A151SXW9</accession>
<dbReference type="Gene3D" id="1.10.8.430">
    <property type="entry name" value="Helical domain of apoptotic protease-activating factors"/>
    <property type="match status" value="1"/>
</dbReference>
<gene>
    <name evidence="3" type="ORF">KK1_015095</name>
</gene>
<dbReference type="PANTHER" id="PTHR11017:SF480">
    <property type="entry name" value="DISEASE RESISTANCE PROTEIN (TIR-NBS-LRR CLASS)"/>
    <property type="match status" value="1"/>
</dbReference>
<dbReference type="AlphaFoldDB" id="A0A151SXW9"/>
<reference evidence="3 4" key="1">
    <citation type="journal article" date="2012" name="Nat. Biotechnol.">
        <title>Draft genome sequence of pigeonpea (Cajanus cajan), an orphan legume crop of resource-poor farmers.</title>
        <authorList>
            <person name="Varshney R.K."/>
            <person name="Chen W."/>
            <person name="Li Y."/>
            <person name="Bharti A.K."/>
            <person name="Saxena R.K."/>
            <person name="Schlueter J.A."/>
            <person name="Donoghue M.T."/>
            <person name="Azam S."/>
            <person name="Fan G."/>
            <person name="Whaley A.M."/>
            <person name="Farmer A.D."/>
            <person name="Sheridan J."/>
            <person name="Iwata A."/>
            <person name="Tuteja R."/>
            <person name="Penmetsa R.V."/>
            <person name="Wu W."/>
            <person name="Upadhyaya H.D."/>
            <person name="Yang S.P."/>
            <person name="Shah T."/>
            <person name="Saxena K.B."/>
            <person name="Michael T."/>
            <person name="McCombie W.R."/>
            <person name="Yang B."/>
            <person name="Zhang G."/>
            <person name="Yang H."/>
            <person name="Wang J."/>
            <person name="Spillane C."/>
            <person name="Cook D.R."/>
            <person name="May G.D."/>
            <person name="Xu X."/>
            <person name="Jackson S.A."/>
        </authorList>
    </citation>
    <scope>NUCLEOTIDE SEQUENCE [LARGE SCALE GENOMIC DNA]</scope>
    <source>
        <strain evidence="4">cv. Asha</strain>
    </source>
</reference>
<organism evidence="3 4">
    <name type="scientific">Cajanus cajan</name>
    <name type="common">Pigeon pea</name>
    <name type="synonym">Cajanus indicus</name>
    <dbReference type="NCBI Taxonomy" id="3821"/>
    <lineage>
        <taxon>Eukaryota</taxon>
        <taxon>Viridiplantae</taxon>
        <taxon>Streptophyta</taxon>
        <taxon>Embryophyta</taxon>
        <taxon>Tracheophyta</taxon>
        <taxon>Spermatophyta</taxon>
        <taxon>Magnoliopsida</taxon>
        <taxon>eudicotyledons</taxon>
        <taxon>Gunneridae</taxon>
        <taxon>Pentapetalae</taxon>
        <taxon>rosids</taxon>
        <taxon>fabids</taxon>
        <taxon>Fabales</taxon>
        <taxon>Fabaceae</taxon>
        <taxon>Papilionoideae</taxon>
        <taxon>50 kb inversion clade</taxon>
        <taxon>NPAAA clade</taxon>
        <taxon>indigoferoid/millettioid clade</taxon>
        <taxon>Phaseoleae</taxon>
        <taxon>Cajanus</taxon>
    </lineage>
</organism>
<evidence type="ECO:0000313" key="4">
    <source>
        <dbReference type="Proteomes" id="UP000075243"/>
    </source>
</evidence>
<feature type="domain" description="Disease resistance protein Roq1-like winged-helix" evidence="2">
    <location>
        <begin position="78"/>
        <end position="151"/>
    </location>
</feature>
<evidence type="ECO:0000256" key="1">
    <source>
        <dbReference type="ARBA" id="ARBA00022737"/>
    </source>
</evidence>
<dbReference type="InterPro" id="IPR036390">
    <property type="entry name" value="WH_DNA-bd_sf"/>
</dbReference>
<keyword evidence="1" id="KW-0677">Repeat</keyword>
<dbReference type="Gramene" id="C.cajan_14665.t">
    <property type="protein sequence ID" value="C.cajan_14665.t.cds1"/>
    <property type="gene ID" value="C.cajan_14665"/>
</dbReference>
<dbReference type="SUPFAM" id="SSF46785">
    <property type="entry name" value="Winged helix' DNA-binding domain"/>
    <property type="match status" value="1"/>
</dbReference>
<evidence type="ECO:0000313" key="3">
    <source>
        <dbReference type="EMBL" id="KYP59659.1"/>
    </source>
</evidence>
<dbReference type="SUPFAM" id="SSF52540">
    <property type="entry name" value="P-loop containing nucleoside triphosphate hydrolases"/>
    <property type="match status" value="1"/>
</dbReference>
<name>A0A151SXW9_CAJCA</name>
<dbReference type="Proteomes" id="UP000075243">
    <property type="component" value="Chromosome 10"/>
</dbReference>
<dbReference type="InterPro" id="IPR042197">
    <property type="entry name" value="Apaf_helical"/>
</dbReference>
<sequence>MVHRNAFKRKHVDPDYLEISKRVLQHSNGLPLALKIIGSDLYGKTDLEWKSALDTYERIPHDDIQQILRVSYDGLKEFEKEIFLDIACFFKGYTLSYVKDMLHSGRSSAPDNAIRVLIDKCLIEIDKLCDKLCVRMHDLIEDMGREIVRLESPSEPGERSRLWSSEDILHVFEQNKVCALCNTYLSLWSFIFPFLTKCIVEELLLKYN</sequence>
<dbReference type="InterPro" id="IPR044974">
    <property type="entry name" value="Disease_R_plants"/>
</dbReference>
<keyword evidence="4" id="KW-1185">Reference proteome</keyword>
<dbReference type="InterPro" id="IPR058192">
    <property type="entry name" value="WHD_ROQ1-like"/>
</dbReference>
<dbReference type="STRING" id="3821.A0A151SXW9"/>
<dbReference type="EMBL" id="CM003612">
    <property type="protein sequence ID" value="KYP59659.1"/>
    <property type="molecule type" value="Genomic_DNA"/>
</dbReference>
<dbReference type="GO" id="GO:0006952">
    <property type="term" value="P:defense response"/>
    <property type="evidence" value="ECO:0007669"/>
    <property type="project" value="InterPro"/>
</dbReference>
<dbReference type="Pfam" id="PF23282">
    <property type="entry name" value="WHD_ROQ1"/>
    <property type="match status" value="1"/>
</dbReference>
<dbReference type="InterPro" id="IPR027417">
    <property type="entry name" value="P-loop_NTPase"/>
</dbReference>
<dbReference type="OMA" id="HIACFCI"/>
<evidence type="ECO:0000259" key="2">
    <source>
        <dbReference type="Pfam" id="PF23282"/>
    </source>
</evidence>
<protein>
    <submittedName>
        <fullName evidence="3">TMV resistance protein N</fullName>
    </submittedName>
</protein>